<accession>A0A179BZ32</accession>
<comment type="caution">
    <text evidence="1">The sequence shown here is derived from an EMBL/GenBank/DDBJ whole genome shotgun (WGS) entry which is preliminary data.</text>
</comment>
<sequence>MFTAHEIPVTLSGGDELALCFRALGPRLSEPGPRARWRPQMITPAGLKNFRTTLQRLNASFISKAWNRSSAGTVHSGSLPPNFDG</sequence>
<protein>
    <submittedName>
        <fullName evidence="1">Uncharacterized protein</fullName>
    </submittedName>
</protein>
<gene>
    <name evidence="1" type="ORF">A4U53_37750</name>
</gene>
<organism evidence="1">
    <name type="scientific">Rhizobium leguminosarum</name>
    <dbReference type="NCBI Taxonomy" id="384"/>
    <lineage>
        <taxon>Bacteria</taxon>
        <taxon>Pseudomonadati</taxon>
        <taxon>Pseudomonadota</taxon>
        <taxon>Alphaproteobacteria</taxon>
        <taxon>Hyphomicrobiales</taxon>
        <taxon>Rhizobiaceae</taxon>
        <taxon>Rhizobium/Agrobacterium group</taxon>
        <taxon>Rhizobium</taxon>
    </lineage>
</organism>
<name>A0A179BZ32_RHILE</name>
<dbReference type="AlphaFoldDB" id="A0A179BZ32"/>
<evidence type="ECO:0000313" key="1">
    <source>
        <dbReference type="EMBL" id="OAP96799.1"/>
    </source>
</evidence>
<dbReference type="EMBL" id="LWBS01000031">
    <property type="protein sequence ID" value="OAP96799.1"/>
    <property type="molecule type" value="Genomic_DNA"/>
</dbReference>
<reference evidence="1" key="1">
    <citation type="submission" date="2016-04" db="EMBL/GenBank/DDBJ databases">
        <title>Fast-growing isolate from the root nodules of Vavilovia formosa.</title>
        <authorList>
            <person name="Kimeklis A."/>
            <person name="Safronova V."/>
            <person name="Belimov A."/>
            <person name="Andronov E."/>
        </authorList>
    </citation>
    <scope>NUCLEOTIDE SEQUENCE [LARGE SCALE GENOMIC DNA]</scope>
    <source>
        <strain evidence="1">Vaf-46</strain>
    </source>
</reference>
<proteinExistence type="predicted"/>
<dbReference type="eggNOG" id="COG3250">
    <property type="taxonomic scope" value="Bacteria"/>
</dbReference>